<dbReference type="Gene3D" id="2.170.190.11">
    <property type="entry name" value="Molybdopterin biosynthesis moea protein, domain 3"/>
    <property type="match status" value="1"/>
</dbReference>
<dbReference type="SUPFAM" id="SSF63882">
    <property type="entry name" value="MoeA N-terminal region -like"/>
    <property type="match status" value="1"/>
</dbReference>
<dbReference type="InterPro" id="IPR005111">
    <property type="entry name" value="MoeA_C_domain_IV"/>
</dbReference>
<evidence type="ECO:0000256" key="5">
    <source>
        <dbReference type="ARBA" id="ARBA00047317"/>
    </source>
</evidence>
<evidence type="ECO:0000256" key="4">
    <source>
        <dbReference type="ARBA" id="ARBA00023150"/>
    </source>
</evidence>
<name>A0ABS1KFK1_9FLAO</name>
<evidence type="ECO:0000256" key="2">
    <source>
        <dbReference type="ARBA" id="ARBA00005046"/>
    </source>
</evidence>
<reference evidence="8 9" key="1">
    <citation type="submission" date="2021-01" db="EMBL/GenBank/DDBJ databases">
        <title>Genome seq and assembly of Flavobacterium sp. GN10.</title>
        <authorList>
            <person name="Chhetri G."/>
        </authorList>
    </citation>
    <scope>NUCLEOTIDE SEQUENCE [LARGE SCALE GENOMIC DNA]</scope>
    <source>
        <strain evidence="8 9">GN10</strain>
    </source>
</reference>
<dbReference type="Gene3D" id="3.40.980.10">
    <property type="entry name" value="MoaB/Mog-like domain"/>
    <property type="match status" value="1"/>
</dbReference>
<evidence type="ECO:0000256" key="6">
    <source>
        <dbReference type="RuleBase" id="RU365090"/>
    </source>
</evidence>
<dbReference type="SMART" id="SM00852">
    <property type="entry name" value="MoCF_biosynth"/>
    <property type="match status" value="1"/>
</dbReference>
<dbReference type="Pfam" id="PF03453">
    <property type="entry name" value="MoeA_N"/>
    <property type="match status" value="1"/>
</dbReference>
<evidence type="ECO:0000313" key="8">
    <source>
        <dbReference type="EMBL" id="MBL0738265.1"/>
    </source>
</evidence>
<dbReference type="Proteomes" id="UP000603728">
    <property type="component" value="Unassembled WGS sequence"/>
</dbReference>
<keyword evidence="4 6" id="KW-0501">Molybdenum cofactor biosynthesis</keyword>
<dbReference type="InterPro" id="IPR036135">
    <property type="entry name" value="MoeA_linker/N_sf"/>
</dbReference>
<dbReference type="InterPro" id="IPR001453">
    <property type="entry name" value="MoaB/Mog_dom"/>
</dbReference>
<keyword evidence="9" id="KW-1185">Reference proteome</keyword>
<comment type="catalytic activity">
    <reaction evidence="5">
        <text>adenylyl-molybdopterin + molybdate = Mo-molybdopterin + AMP + H(+)</text>
        <dbReference type="Rhea" id="RHEA:35047"/>
        <dbReference type="ChEBI" id="CHEBI:15378"/>
        <dbReference type="ChEBI" id="CHEBI:36264"/>
        <dbReference type="ChEBI" id="CHEBI:62727"/>
        <dbReference type="ChEBI" id="CHEBI:71302"/>
        <dbReference type="ChEBI" id="CHEBI:456215"/>
        <dbReference type="EC" id="2.10.1.1"/>
    </reaction>
</comment>
<sequence>MIKVEEAITIIEANSNRMPAKLVSVSKALGFVLAKKVISPINMPPFRQSAMDGYAFTHSIRHQYDIIGTSQAGDHSNIKLKNTEAIRIFTGAFVPDNADTVVMQEHVMANKDSILIATMPEKFSNVRSKGEQIGKDEVVFEANTLITPAAIGFLACLGITEVEVYKKPKVAILVTGNELIQPGKKLRKGKIFESNSIMLQAALQTIGIEKAKVYRVKDNLKATKKALKDILKKYDIVLISGGISVGDYDFVKEALLQNEVKELFYKINQKPGKPMFFGSKNETLVFALPGNPASSLTNFYIYVLPAIKNRMGFSEIHKTKVVRKLNSEIKNDTGKTLFLKAKYDETNVTVLNGQSSAMLNTFAVANSLLIVPENVEEYKKGQLVTLLPID</sequence>
<dbReference type="PANTHER" id="PTHR10192">
    <property type="entry name" value="MOLYBDOPTERIN BIOSYNTHESIS PROTEIN"/>
    <property type="match status" value="1"/>
</dbReference>
<organism evidence="8 9">
    <name type="scientific">Flavobacterium tagetis</name>
    <dbReference type="NCBI Taxonomy" id="2801336"/>
    <lineage>
        <taxon>Bacteria</taxon>
        <taxon>Pseudomonadati</taxon>
        <taxon>Bacteroidota</taxon>
        <taxon>Flavobacteriia</taxon>
        <taxon>Flavobacteriales</taxon>
        <taxon>Flavobacteriaceae</taxon>
        <taxon>Flavobacterium</taxon>
    </lineage>
</organism>
<keyword evidence="6" id="KW-0500">Molybdenum</keyword>
<keyword evidence="6" id="KW-0460">Magnesium</keyword>
<dbReference type="Gene3D" id="3.90.105.10">
    <property type="entry name" value="Molybdopterin biosynthesis moea protein, domain 2"/>
    <property type="match status" value="1"/>
</dbReference>
<dbReference type="InterPro" id="IPR036688">
    <property type="entry name" value="MoeA_C_domain_IV_sf"/>
</dbReference>
<dbReference type="InterPro" id="IPR005110">
    <property type="entry name" value="MoeA_linker/N"/>
</dbReference>
<dbReference type="NCBIfam" id="TIGR00177">
    <property type="entry name" value="molyb_syn"/>
    <property type="match status" value="1"/>
</dbReference>
<keyword evidence="6" id="KW-0479">Metal-binding</keyword>
<feature type="domain" description="MoaB/Mog" evidence="7">
    <location>
        <begin position="171"/>
        <end position="309"/>
    </location>
</feature>
<dbReference type="PANTHER" id="PTHR10192:SF5">
    <property type="entry name" value="GEPHYRIN"/>
    <property type="match status" value="1"/>
</dbReference>
<evidence type="ECO:0000256" key="3">
    <source>
        <dbReference type="ARBA" id="ARBA00010763"/>
    </source>
</evidence>
<comment type="similarity">
    <text evidence="3 6">Belongs to the MoeA family.</text>
</comment>
<dbReference type="InterPro" id="IPR038987">
    <property type="entry name" value="MoeA-like"/>
</dbReference>
<dbReference type="Pfam" id="PF03454">
    <property type="entry name" value="MoeA_C"/>
    <property type="match status" value="1"/>
</dbReference>
<evidence type="ECO:0000313" key="9">
    <source>
        <dbReference type="Proteomes" id="UP000603728"/>
    </source>
</evidence>
<comment type="caution">
    <text evidence="8">The sequence shown here is derived from an EMBL/GenBank/DDBJ whole genome shotgun (WGS) entry which is preliminary data.</text>
</comment>
<gene>
    <name evidence="8" type="ORF">JI750_15300</name>
</gene>
<evidence type="ECO:0000259" key="7">
    <source>
        <dbReference type="SMART" id="SM00852"/>
    </source>
</evidence>
<evidence type="ECO:0000256" key="1">
    <source>
        <dbReference type="ARBA" id="ARBA00002901"/>
    </source>
</evidence>
<dbReference type="PROSITE" id="PS01079">
    <property type="entry name" value="MOCF_BIOSYNTHESIS_2"/>
    <property type="match status" value="1"/>
</dbReference>
<dbReference type="InterPro" id="IPR008284">
    <property type="entry name" value="MoCF_biosynth_CS"/>
</dbReference>
<dbReference type="SUPFAM" id="SSF53218">
    <property type="entry name" value="Molybdenum cofactor biosynthesis proteins"/>
    <property type="match status" value="1"/>
</dbReference>
<dbReference type="NCBIfam" id="NF045515">
    <property type="entry name" value="Glp_gephyrin"/>
    <property type="match status" value="1"/>
</dbReference>
<comment type="cofactor">
    <cofactor evidence="6">
        <name>Mg(2+)</name>
        <dbReference type="ChEBI" id="CHEBI:18420"/>
    </cofactor>
</comment>
<dbReference type="Pfam" id="PF00994">
    <property type="entry name" value="MoCF_biosynth"/>
    <property type="match status" value="1"/>
</dbReference>
<dbReference type="EMBL" id="JAERSF010000003">
    <property type="protein sequence ID" value="MBL0738265.1"/>
    <property type="molecule type" value="Genomic_DNA"/>
</dbReference>
<dbReference type="EC" id="2.10.1.1" evidence="6"/>
<comment type="function">
    <text evidence="1 6">Catalyzes the insertion of molybdate into adenylated molybdopterin with the concomitant release of AMP.</text>
</comment>
<dbReference type="CDD" id="cd00887">
    <property type="entry name" value="MoeA"/>
    <property type="match status" value="1"/>
</dbReference>
<dbReference type="RefSeq" id="WP_202003760.1">
    <property type="nucleotide sequence ID" value="NZ_JAERSF010000003.1"/>
</dbReference>
<protein>
    <recommendedName>
        <fullName evidence="6">Molybdopterin molybdenumtransferase</fullName>
        <ecNumber evidence="6">2.10.1.1</ecNumber>
    </recommendedName>
</protein>
<dbReference type="InterPro" id="IPR036425">
    <property type="entry name" value="MoaB/Mog-like_dom_sf"/>
</dbReference>
<keyword evidence="6" id="KW-0808">Transferase</keyword>
<dbReference type="SUPFAM" id="SSF63867">
    <property type="entry name" value="MoeA C-terminal domain-like"/>
    <property type="match status" value="1"/>
</dbReference>
<comment type="pathway">
    <text evidence="2 6">Cofactor biosynthesis; molybdopterin biosynthesis.</text>
</comment>
<accession>A0ABS1KFK1</accession>
<dbReference type="Gene3D" id="2.40.340.10">
    <property type="entry name" value="MoeA, C-terminal, domain IV"/>
    <property type="match status" value="1"/>
</dbReference>
<proteinExistence type="inferred from homology"/>